<accession>A0AAD5XYK4</accession>
<dbReference type="GO" id="GO:0004252">
    <property type="term" value="F:serine-type endopeptidase activity"/>
    <property type="evidence" value="ECO:0007669"/>
    <property type="project" value="InterPro"/>
</dbReference>
<comment type="caution">
    <text evidence="16">The sequence shown here is derived from an EMBL/GenBank/DDBJ whole genome shotgun (WGS) entry which is preliminary data.</text>
</comment>
<keyword evidence="6" id="KW-0378">Hydrolase</keyword>
<dbReference type="InterPro" id="IPR002469">
    <property type="entry name" value="Peptidase_S9B_N"/>
</dbReference>
<dbReference type="GO" id="GO:0008239">
    <property type="term" value="F:dipeptidyl-peptidase activity"/>
    <property type="evidence" value="ECO:0007669"/>
    <property type="project" value="TreeGrafter"/>
</dbReference>
<evidence type="ECO:0000256" key="5">
    <source>
        <dbReference type="ARBA" id="ARBA00022692"/>
    </source>
</evidence>
<feature type="domain" description="Dipeptidylpeptidase IV N-terminal" evidence="15">
    <location>
        <begin position="236"/>
        <end position="604"/>
    </location>
</feature>
<evidence type="ECO:0000256" key="1">
    <source>
        <dbReference type="ARBA" id="ARBA00004576"/>
    </source>
</evidence>
<evidence type="ECO:0000313" key="17">
    <source>
        <dbReference type="Proteomes" id="UP001211065"/>
    </source>
</evidence>
<dbReference type="PANTHER" id="PTHR11731">
    <property type="entry name" value="PROTEASE FAMILY S9B,C DIPEPTIDYL-PEPTIDASE IV-RELATED"/>
    <property type="match status" value="1"/>
</dbReference>
<reference evidence="16" key="1">
    <citation type="submission" date="2020-05" db="EMBL/GenBank/DDBJ databases">
        <title>Phylogenomic resolution of chytrid fungi.</title>
        <authorList>
            <person name="Stajich J.E."/>
            <person name="Amses K."/>
            <person name="Simmons R."/>
            <person name="Seto K."/>
            <person name="Myers J."/>
            <person name="Bonds A."/>
            <person name="Quandt C.A."/>
            <person name="Barry K."/>
            <person name="Liu P."/>
            <person name="Grigoriev I."/>
            <person name="Longcore J.E."/>
            <person name="James T.Y."/>
        </authorList>
    </citation>
    <scope>NUCLEOTIDE SEQUENCE</scope>
    <source>
        <strain evidence="16">JEL0476</strain>
    </source>
</reference>
<dbReference type="EMBL" id="JADGJW010000032">
    <property type="protein sequence ID" value="KAJ3226629.1"/>
    <property type="molecule type" value="Genomic_DNA"/>
</dbReference>
<dbReference type="GO" id="GO:0004177">
    <property type="term" value="F:aminopeptidase activity"/>
    <property type="evidence" value="ECO:0007669"/>
    <property type="project" value="UniProtKB-KW"/>
</dbReference>
<evidence type="ECO:0000256" key="7">
    <source>
        <dbReference type="ARBA" id="ARBA00022825"/>
    </source>
</evidence>
<proteinExistence type="inferred from homology"/>
<evidence type="ECO:0000313" key="16">
    <source>
        <dbReference type="EMBL" id="KAJ3226629.1"/>
    </source>
</evidence>
<evidence type="ECO:0000256" key="10">
    <source>
        <dbReference type="ARBA" id="ARBA00023136"/>
    </source>
</evidence>
<comment type="similarity">
    <text evidence="2">Belongs to the peptidase S9B family.</text>
</comment>
<dbReference type="Gene3D" id="2.140.10.30">
    <property type="entry name" value="Dipeptidylpeptidase IV, N-terminal domain"/>
    <property type="match status" value="2"/>
</dbReference>
<dbReference type="GO" id="GO:0006508">
    <property type="term" value="P:proteolysis"/>
    <property type="evidence" value="ECO:0007669"/>
    <property type="project" value="UniProtKB-KW"/>
</dbReference>
<evidence type="ECO:0000256" key="13">
    <source>
        <dbReference type="SAM" id="Phobius"/>
    </source>
</evidence>
<dbReference type="GO" id="GO:0005886">
    <property type="term" value="C:plasma membrane"/>
    <property type="evidence" value="ECO:0007669"/>
    <property type="project" value="TreeGrafter"/>
</dbReference>
<evidence type="ECO:0000256" key="8">
    <source>
        <dbReference type="ARBA" id="ARBA00022968"/>
    </source>
</evidence>
<evidence type="ECO:0000256" key="6">
    <source>
        <dbReference type="ARBA" id="ARBA00022801"/>
    </source>
</evidence>
<dbReference type="SUPFAM" id="SSF82171">
    <property type="entry name" value="DPP6 N-terminal domain-like"/>
    <property type="match status" value="1"/>
</dbReference>
<dbReference type="PROSITE" id="PS00708">
    <property type="entry name" value="PRO_ENDOPEP_SER"/>
    <property type="match status" value="1"/>
</dbReference>
<sequence>MSRSISPSRGRNASKNRARSPSVGVEDGKYERDFDRDYIYEKDSETKLLQPKLMKQPPLYNQKSNLGPQGLSGYSTLFKRKTFLLLKSPIFLLLLLGTVLLSIVSIAISSNKNLPTQNLNQNSLDNTIKNQKSTQNSKAEEELLTSNITHKIVEANKIIDGRPRLDFQIPSSLFAGASENLKWVNNDLDGSYVVKTYENAILLKHIEKETETRLVPPNAVIDDQGTSLHITDYSISFDLLYVLVATDYEKGWRHSFFANYYIFDVELKTNNALTTSKSDKSIPGALGNGKISLAIWAPKANHIAWIRDNDLYVTSILPGVGEPFTLKETRITNDGSKQVINGIADWVYEEEVLGSHDAMWFSPDGSRIAYLKFNETEVPEYHFQLYESPHGSYPREVSVKYPKPGFPNPVVTLHVATPSTTNDISDIAVQFKNEENFSDSNRLIVEVKWLTDSDTLLVRIMNRVQDVQRIFLVTPVLKNSKEIWEAVLIRDEPSVDGAWFNLLQPAVVVEPFADRSEPSYLELQEDANGFTHIAYYADVTRAEPTAWLTKGNWEVTEISAVDFQKGILYYLSTEVDSTQRHLYQVHLNGFDNKKLTPPSGLTYEKTISVLNMDSFKTSKTKRDKGAEFDLKEKIDISDSDATGIELELYKNKKKLKLVGEEGVYEALFSPKKKYYILMYHGPDVPWSRIIKTDDDWFKDSITNQHTRNAIPTYSIPQRNIFTIENEFKQTMNAKIIVPADFDPSGNIKYPVLMKVYGGPGSQTVNQVFGFGFMDSVANAGFVVLMVDGRGTGFKGRKFRTCVSKHLGKYEVDDQIAAAKWLSKLDFIDSERIALWGWSYGGYMASKVLEANSGFFALTMAVAPVTDWKYYDSIYTERYMKTPELNEKGYQNSAVTDMTGFENGEFLLIHGTSDDNVHFQNSADLIWRLTKAGARNYRVQFFTDSDHNIDAGGANKEVYALLKNFLFDKFNVMEKID</sequence>
<organism evidence="16 17">
    <name type="scientific">Clydaea vesicula</name>
    <dbReference type="NCBI Taxonomy" id="447962"/>
    <lineage>
        <taxon>Eukaryota</taxon>
        <taxon>Fungi</taxon>
        <taxon>Fungi incertae sedis</taxon>
        <taxon>Chytridiomycota</taxon>
        <taxon>Chytridiomycota incertae sedis</taxon>
        <taxon>Chytridiomycetes</taxon>
        <taxon>Lobulomycetales</taxon>
        <taxon>Lobulomycetaceae</taxon>
        <taxon>Clydaea</taxon>
    </lineage>
</organism>
<evidence type="ECO:0000259" key="14">
    <source>
        <dbReference type="Pfam" id="PF00326"/>
    </source>
</evidence>
<dbReference type="PANTHER" id="PTHR11731:SF200">
    <property type="entry name" value="DIPEPTIDYL PEPTIDASE 10, ISOFORM B"/>
    <property type="match status" value="1"/>
</dbReference>
<comment type="subcellular location">
    <subcellularLocation>
        <location evidence="1">Vacuole membrane</location>
        <topology evidence="1">Single-pass type II membrane protein</topology>
    </subcellularLocation>
</comment>
<evidence type="ECO:0000259" key="15">
    <source>
        <dbReference type="Pfam" id="PF00930"/>
    </source>
</evidence>
<dbReference type="GO" id="GO:0005774">
    <property type="term" value="C:vacuolar membrane"/>
    <property type="evidence" value="ECO:0007669"/>
    <property type="project" value="UniProtKB-SubCell"/>
</dbReference>
<keyword evidence="10 13" id="KW-0472">Membrane</keyword>
<keyword evidence="17" id="KW-1185">Reference proteome</keyword>
<name>A0AAD5XYK4_9FUNG</name>
<dbReference type="InterPro" id="IPR002471">
    <property type="entry name" value="Pept_S9_AS"/>
</dbReference>
<gene>
    <name evidence="16" type="ORF">HK099_004510</name>
</gene>
<dbReference type="InterPro" id="IPR050278">
    <property type="entry name" value="Serine_Prot_S9B/DPPIV"/>
</dbReference>
<keyword evidence="9 13" id="KW-1133">Transmembrane helix</keyword>
<feature type="region of interest" description="Disordered" evidence="12">
    <location>
        <begin position="1"/>
        <end position="29"/>
    </location>
</feature>
<protein>
    <submittedName>
        <fullName evidence="16">Uncharacterized protein</fullName>
    </submittedName>
</protein>
<feature type="transmembrane region" description="Helical" evidence="13">
    <location>
        <begin position="90"/>
        <end position="108"/>
    </location>
</feature>
<dbReference type="InterPro" id="IPR029058">
    <property type="entry name" value="AB_hydrolase_fold"/>
</dbReference>
<dbReference type="AlphaFoldDB" id="A0AAD5XYK4"/>
<dbReference type="Proteomes" id="UP001211065">
    <property type="component" value="Unassembled WGS sequence"/>
</dbReference>
<evidence type="ECO:0000256" key="12">
    <source>
        <dbReference type="SAM" id="MobiDB-lite"/>
    </source>
</evidence>
<keyword evidence="7" id="KW-0720">Serine protease</keyword>
<dbReference type="Gene3D" id="3.40.50.1820">
    <property type="entry name" value="alpha/beta hydrolase"/>
    <property type="match status" value="1"/>
</dbReference>
<keyword evidence="4" id="KW-0645">Protease</keyword>
<evidence type="ECO:0000256" key="4">
    <source>
        <dbReference type="ARBA" id="ARBA00022670"/>
    </source>
</evidence>
<dbReference type="FunFam" id="3.40.50.1820:FF:000003">
    <property type="entry name" value="Dipeptidyl peptidase 4"/>
    <property type="match status" value="1"/>
</dbReference>
<feature type="compositionally biased region" description="Polar residues" evidence="12">
    <location>
        <begin position="1"/>
        <end position="11"/>
    </location>
</feature>
<evidence type="ECO:0000256" key="11">
    <source>
        <dbReference type="ARBA" id="ARBA00023180"/>
    </source>
</evidence>
<evidence type="ECO:0000256" key="2">
    <source>
        <dbReference type="ARBA" id="ARBA00006150"/>
    </source>
</evidence>
<keyword evidence="5 13" id="KW-0812">Transmembrane</keyword>
<keyword evidence="11" id="KW-0325">Glycoprotein</keyword>
<feature type="domain" description="Peptidase S9 prolyl oligopeptidase catalytic" evidence="14">
    <location>
        <begin position="775"/>
        <end position="970"/>
    </location>
</feature>
<keyword evidence="3" id="KW-0031">Aminopeptidase</keyword>
<dbReference type="Pfam" id="PF00930">
    <property type="entry name" value="DPPIV_N"/>
    <property type="match status" value="1"/>
</dbReference>
<dbReference type="SUPFAM" id="SSF53474">
    <property type="entry name" value="alpha/beta-Hydrolases"/>
    <property type="match status" value="1"/>
</dbReference>
<keyword evidence="8" id="KW-0735">Signal-anchor</keyword>
<dbReference type="Pfam" id="PF00326">
    <property type="entry name" value="Peptidase_S9"/>
    <property type="match status" value="1"/>
</dbReference>
<evidence type="ECO:0000256" key="3">
    <source>
        <dbReference type="ARBA" id="ARBA00022438"/>
    </source>
</evidence>
<dbReference type="InterPro" id="IPR001375">
    <property type="entry name" value="Peptidase_S9_cat"/>
</dbReference>
<evidence type="ECO:0000256" key="9">
    <source>
        <dbReference type="ARBA" id="ARBA00022989"/>
    </source>
</evidence>